<evidence type="ECO:0000313" key="1">
    <source>
        <dbReference type="EMBL" id="KPW88440.1"/>
    </source>
</evidence>
<gene>
    <name evidence="1" type="ORF">ALO50_200023</name>
</gene>
<protein>
    <submittedName>
        <fullName evidence="1">Uncharacterized protein</fullName>
    </submittedName>
</protein>
<proteinExistence type="predicted"/>
<accession>A0A0P9NTR2</accession>
<comment type="caution">
    <text evidence="1">The sequence shown here is derived from an EMBL/GenBank/DDBJ whole genome shotgun (WGS) entry which is preliminary data.</text>
</comment>
<evidence type="ECO:0000313" key="2">
    <source>
        <dbReference type="Proteomes" id="UP000050356"/>
    </source>
</evidence>
<sequence>MVQRSKLASYLKGFGVADRHRCHQTDMPGGGCECGENGQRFETIQVMRTGFFVNVQAVGDEHKIEARRFGQLGLLLIKAEIHTGVGQCVRMAPFAPAMADPVDHCAKFKVSLSAHGFAPDGSERWMHLRLEKGVGIG</sequence>
<dbReference type="Proteomes" id="UP000050356">
    <property type="component" value="Unassembled WGS sequence"/>
</dbReference>
<dbReference type="EMBL" id="LJQA01000688">
    <property type="protein sequence ID" value="KPW88440.1"/>
    <property type="molecule type" value="Genomic_DNA"/>
</dbReference>
<organism evidence="1 2">
    <name type="scientific">Pseudomonas syringae pv. cerasicola</name>
    <dbReference type="NCBI Taxonomy" id="264451"/>
    <lineage>
        <taxon>Bacteria</taxon>
        <taxon>Pseudomonadati</taxon>
        <taxon>Pseudomonadota</taxon>
        <taxon>Gammaproteobacteria</taxon>
        <taxon>Pseudomonadales</taxon>
        <taxon>Pseudomonadaceae</taxon>
        <taxon>Pseudomonas</taxon>
        <taxon>Pseudomonas syringae</taxon>
    </lineage>
</organism>
<reference evidence="1 2" key="1">
    <citation type="submission" date="2015-09" db="EMBL/GenBank/DDBJ databases">
        <title>Genome announcement of multiple Pseudomonas syringae strains.</title>
        <authorList>
            <person name="Thakur S."/>
            <person name="Wang P.W."/>
            <person name="Gong Y."/>
            <person name="Weir B.S."/>
            <person name="Guttman D.S."/>
        </authorList>
    </citation>
    <scope>NUCLEOTIDE SEQUENCE [LARGE SCALE GENOMIC DNA]</scope>
    <source>
        <strain evidence="1 2">ICMP17524</strain>
    </source>
</reference>
<dbReference type="AlphaFoldDB" id="A0A0P9NTR2"/>
<name>A0A0P9NTR2_PSESX</name>